<feature type="domain" description="EF-hand" evidence="3">
    <location>
        <begin position="51"/>
        <end position="86"/>
    </location>
</feature>
<dbReference type="PROSITE" id="PS50222">
    <property type="entry name" value="EF_HAND_2"/>
    <property type="match status" value="2"/>
</dbReference>
<dbReference type="Pfam" id="PF13499">
    <property type="entry name" value="EF-hand_7"/>
    <property type="match status" value="1"/>
</dbReference>
<evidence type="ECO:0000313" key="4">
    <source>
        <dbReference type="EMBL" id="KAF7151242.1"/>
    </source>
</evidence>
<sequence>MQETERETVDWTAHGSSIKSGVEERGGVLRLAIMEDLVQTARLYYSKSSPGIKEAAHEFFNSLDNDNDGKVSLHEFLGFMQQEGHIKMSNRHFFEELDKDGSGTLEFMEVMALYYVIKSGRPFCSGCDEFILGMYFTCSKCFENGDNSFCVCPKCFEDDHFVHEHDQFLDNYALLEAKRLEGIAKHSNHHKLHPQVVDSKMVAPPLLNPRRQQPASMKMTAYFALVWLFSLLDLRMNGVQEPGDGKAGERERDEVRGSQSKRALKPRWNERATVAPLQSGEVGASFLGLGFQGFLAIFVQFFSGARLLEML</sequence>
<accession>A0A834LUL1</accession>
<organism evidence="4 5">
    <name type="scientific">Rhododendron simsii</name>
    <name type="common">Sims's rhododendron</name>
    <dbReference type="NCBI Taxonomy" id="118357"/>
    <lineage>
        <taxon>Eukaryota</taxon>
        <taxon>Viridiplantae</taxon>
        <taxon>Streptophyta</taxon>
        <taxon>Embryophyta</taxon>
        <taxon>Tracheophyta</taxon>
        <taxon>Spermatophyta</taxon>
        <taxon>Magnoliopsida</taxon>
        <taxon>eudicotyledons</taxon>
        <taxon>Gunneridae</taxon>
        <taxon>Pentapetalae</taxon>
        <taxon>asterids</taxon>
        <taxon>Ericales</taxon>
        <taxon>Ericaceae</taxon>
        <taxon>Ericoideae</taxon>
        <taxon>Rhodoreae</taxon>
        <taxon>Rhododendron</taxon>
    </lineage>
</organism>
<feature type="compositionally biased region" description="Basic and acidic residues" evidence="2">
    <location>
        <begin position="243"/>
        <end position="256"/>
    </location>
</feature>
<dbReference type="Gene3D" id="1.10.238.10">
    <property type="entry name" value="EF-hand"/>
    <property type="match status" value="1"/>
</dbReference>
<evidence type="ECO:0000259" key="3">
    <source>
        <dbReference type="PROSITE" id="PS50222"/>
    </source>
</evidence>
<dbReference type="InterPro" id="IPR018247">
    <property type="entry name" value="EF_Hand_1_Ca_BS"/>
</dbReference>
<keyword evidence="1" id="KW-0106">Calcium</keyword>
<dbReference type="InterPro" id="IPR011992">
    <property type="entry name" value="EF-hand-dom_pair"/>
</dbReference>
<evidence type="ECO:0000256" key="1">
    <source>
        <dbReference type="ARBA" id="ARBA00022837"/>
    </source>
</evidence>
<dbReference type="PROSITE" id="PS00018">
    <property type="entry name" value="EF_HAND_1"/>
    <property type="match status" value="2"/>
</dbReference>
<dbReference type="AlphaFoldDB" id="A0A834LUL1"/>
<feature type="domain" description="EF-hand" evidence="3">
    <location>
        <begin position="91"/>
        <end position="120"/>
    </location>
</feature>
<gene>
    <name evidence="4" type="ORF">RHSIM_Rhsim02G0046100</name>
</gene>
<proteinExistence type="predicted"/>
<protein>
    <recommendedName>
        <fullName evidence="3">EF-hand domain-containing protein</fullName>
    </recommendedName>
</protein>
<dbReference type="InterPro" id="IPR002048">
    <property type="entry name" value="EF_hand_dom"/>
</dbReference>
<evidence type="ECO:0000313" key="5">
    <source>
        <dbReference type="Proteomes" id="UP000626092"/>
    </source>
</evidence>
<dbReference type="SMART" id="SM00054">
    <property type="entry name" value="EFh"/>
    <property type="match status" value="2"/>
</dbReference>
<dbReference type="OrthoDB" id="8785703at2759"/>
<dbReference type="EMBL" id="WJXA01000002">
    <property type="protein sequence ID" value="KAF7151242.1"/>
    <property type="molecule type" value="Genomic_DNA"/>
</dbReference>
<dbReference type="Proteomes" id="UP000626092">
    <property type="component" value="Unassembled WGS sequence"/>
</dbReference>
<evidence type="ECO:0000256" key="2">
    <source>
        <dbReference type="SAM" id="MobiDB-lite"/>
    </source>
</evidence>
<reference evidence="4" key="1">
    <citation type="submission" date="2019-11" db="EMBL/GenBank/DDBJ databases">
        <authorList>
            <person name="Liu Y."/>
            <person name="Hou J."/>
            <person name="Li T.-Q."/>
            <person name="Guan C.-H."/>
            <person name="Wu X."/>
            <person name="Wu H.-Z."/>
            <person name="Ling F."/>
            <person name="Zhang R."/>
            <person name="Shi X.-G."/>
            <person name="Ren J.-P."/>
            <person name="Chen E.-F."/>
            <person name="Sun J.-M."/>
        </authorList>
    </citation>
    <scope>NUCLEOTIDE SEQUENCE</scope>
    <source>
        <strain evidence="4">Adult_tree_wgs_1</strain>
        <tissue evidence="4">Leaves</tissue>
    </source>
</reference>
<comment type="caution">
    <text evidence="4">The sequence shown here is derived from an EMBL/GenBank/DDBJ whole genome shotgun (WGS) entry which is preliminary data.</text>
</comment>
<feature type="region of interest" description="Disordered" evidence="2">
    <location>
        <begin position="240"/>
        <end position="267"/>
    </location>
</feature>
<keyword evidence="5" id="KW-1185">Reference proteome</keyword>
<dbReference type="CDD" id="cd00051">
    <property type="entry name" value="EFh"/>
    <property type="match status" value="1"/>
</dbReference>
<dbReference type="SUPFAM" id="SSF47473">
    <property type="entry name" value="EF-hand"/>
    <property type="match status" value="1"/>
</dbReference>
<dbReference type="GO" id="GO:0005509">
    <property type="term" value="F:calcium ion binding"/>
    <property type="evidence" value="ECO:0007669"/>
    <property type="project" value="InterPro"/>
</dbReference>
<name>A0A834LUL1_RHOSS</name>